<evidence type="ECO:0000256" key="3">
    <source>
        <dbReference type="ARBA" id="ARBA00022692"/>
    </source>
</evidence>
<accession>A0A447MWN6</accession>
<comment type="similarity">
    <text evidence="2">Belongs to the purine-cytosine permease (2.A.39) family.</text>
</comment>
<evidence type="ECO:0000256" key="6">
    <source>
        <dbReference type="SAM" id="Phobius"/>
    </source>
</evidence>
<evidence type="ECO:0000256" key="2">
    <source>
        <dbReference type="ARBA" id="ARBA00008974"/>
    </source>
</evidence>
<dbReference type="InterPro" id="IPR001248">
    <property type="entry name" value="Pur-cyt_permease"/>
</dbReference>
<organism evidence="7 8">
    <name type="scientific">Salmonella enterica I</name>
    <dbReference type="NCBI Taxonomy" id="59201"/>
    <lineage>
        <taxon>Bacteria</taxon>
        <taxon>Pseudomonadati</taxon>
        <taxon>Pseudomonadota</taxon>
        <taxon>Gammaproteobacteria</taxon>
        <taxon>Enterobacterales</taxon>
        <taxon>Enterobacteriaceae</taxon>
        <taxon>Salmonella</taxon>
    </lineage>
</organism>
<feature type="transmembrane region" description="Helical" evidence="6">
    <location>
        <begin position="46"/>
        <end position="78"/>
    </location>
</feature>
<evidence type="ECO:0000256" key="5">
    <source>
        <dbReference type="ARBA" id="ARBA00023136"/>
    </source>
</evidence>
<protein>
    <submittedName>
        <fullName evidence="7">Allantoin permease</fullName>
    </submittedName>
</protein>
<gene>
    <name evidence="7" type="primary">ybbW_2</name>
    <name evidence="7" type="ORF">NCTC129_01557</name>
</gene>
<dbReference type="EMBL" id="LR134140">
    <property type="protein sequence ID" value="VDZ95436.1"/>
    <property type="molecule type" value="Genomic_DNA"/>
</dbReference>
<dbReference type="Pfam" id="PF02133">
    <property type="entry name" value="Transp_cyt_pur"/>
    <property type="match status" value="1"/>
</dbReference>
<evidence type="ECO:0000313" key="7">
    <source>
        <dbReference type="EMBL" id="VDZ95436.1"/>
    </source>
</evidence>
<dbReference type="PANTHER" id="PTHR30618:SF0">
    <property type="entry name" value="PURINE-URACIL PERMEASE NCS1"/>
    <property type="match status" value="1"/>
</dbReference>
<reference evidence="7 8" key="1">
    <citation type="submission" date="2018-12" db="EMBL/GenBank/DDBJ databases">
        <authorList>
            <consortium name="Pathogen Informatics"/>
        </authorList>
    </citation>
    <scope>NUCLEOTIDE SEQUENCE [LARGE SCALE GENOMIC DNA]</scope>
    <source>
        <strain evidence="7 8">NCTC129</strain>
    </source>
</reference>
<name>A0A447MWN6_SALET</name>
<evidence type="ECO:0000256" key="1">
    <source>
        <dbReference type="ARBA" id="ARBA00004141"/>
    </source>
</evidence>
<comment type="subcellular location">
    <subcellularLocation>
        <location evidence="1">Membrane</location>
        <topology evidence="1">Multi-pass membrane protein</topology>
    </subcellularLocation>
</comment>
<dbReference type="InterPro" id="IPR045225">
    <property type="entry name" value="Uracil/uridine/allantoin_perm"/>
</dbReference>
<evidence type="ECO:0000313" key="8">
    <source>
        <dbReference type="Proteomes" id="UP000282086"/>
    </source>
</evidence>
<keyword evidence="3 6" id="KW-0812">Transmembrane</keyword>
<evidence type="ECO:0000256" key="4">
    <source>
        <dbReference type="ARBA" id="ARBA00022989"/>
    </source>
</evidence>
<sequence length="143" mass="16058">MEHQRELYQQRGYSEDLLPKTETQRNWKAFNYFTLWMGSVHNVPNYVMVGGFFILGLSTFNIMLAIIISALFIAAAMVMNGAAGSKYGVPFAMILRGSYGVRGALFPGLLRRGNRGNYVVRLTVLRGIAGISYFDWGRSGQDF</sequence>
<proteinExistence type="inferred from homology"/>
<dbReference type="PANTHER" id="PTHR30618">
    <property type="entry name" value="NCS1 FAMILY PURINE/PYRIMIDINE TRANSPORTER"/>
    <property type="match status" value="1"/>
</dbReference>
<keyword evidence="4 6" id="KW-1133">Transmembrane helix</keyword>
<dbReference type="GO" id="GO:0005886">
    <property type="term" value="C:plasma membrane"/>
    <property type="evidence" value="ECO:0007669"/>
    <property type="project" value="TreeGrafter"/>
</dbReference>
<dbReference type="Proteomes" id="UP000282086">
    <property type="component" value="Chromosome"/>
</dbReference>
<dbReference type="Gene3D" id="1.10.4160.10">
    <property type="entry name" value="Hydantoin permease"/>
    <property type="match status" value="1"/>
</dbReference>
<keyword evidence="5 6" id="KW-0472">Membrane</keyword>
<dbReference type="AlphaFoldDB" id="A0A447MWN6"/>
<dbReference type="GO" id="GO:0015205">
    <property type="term" value="F:nucleobase transmembrane transporter activity"/>
    <property type="evidence" value="ECO:0007669"/>
    <property type="project" value="TreeGrafter"/>
</dbReference>